<dbReference type="CDD" id="cd00130">
    <property type="entry name" value="PAS"/>
    <property type="match status" value="2"/>
</dbReference>
<dbReference type="InterPro" id="IPR000700">
    <property type="entry name" value="PAS-assoc_C"/>
</dbReference>
<dbReference type="Gene3D" id="3.30.450.20">
    <property type="entry name" value="PAS domain"/>
    <property type="match status" value="2"/>
</dbReference>
<dbReference type="InterPro" id="IPR043128">
    <property type="entry name" value="Rev_trsase/Diguanyl_cyclase"/>
</dbReference>
<dbReference type="SMART" id="SM00267">
    <property type="entry name" value="GGDEF"/>
    <property type="match status" value="1"/>
</dbReference>
<accession>G5IKE3</accession>
<evidence type="ECO:0000259" key="2">
    <source>
        <dbReference type="PROSITE" id="PS50113"/>
    </source>
</evidence>
<evidence type="ECO:0000259" key="3">
    <source>
        <dbReference type="PROSITE" id="PS50887"/>
    </source>
</evidence>
<dbReference type="PATRIC" id="fig|742737.3.peg.3956"/>
<dbReference type="SUPFAM" id="SSF55781">
    <property type="entry name" value="GAF domain-like"/>
    <property type="match status" value="1"/>
</dbReference>
<feature type="domain" description="PAS" evidence="1">
    <location>
        <begin position="33"/>
        <end position="90"/>
    </location>
</feature>
<reference evidence="4 5" key="1">
    <citation type="submission" date="2011-08" db="EMBL/GenBank/DDBJ databases">
        <title>The Genome Sequence of Clostridium hathewayi WAL-18680.</title>
        <authorList>
            <consortium name="The Broad Institute Genome Sequencing Platform"/>
            <person name="Earl A."/>
            <person name="Ward D."/>
            <person name="Feldgarden M."/>
            <person name="Gevers D."/>
            <person name="Finegold S.M."/>
            <person name="Summanen P.H."/>
            <person name="Molitoris D.R."/>
            <person name="Song M."/>
            <person name="Daigneault M."/>
            <person name="Allen-Vercoe E."/>
            <person name="Young S.K."/>
            <person name="Zeng Q."/>
            <person name="Gargeya S."/>
            <person name="Fitzgerald M."/>
            <person name="Haas B."/>
            <person name="Abouelleil A."/>
            <person name="Alvarado L."/>
            <person name="Arachchi H.M."/>
            <person name="Berlin A."/>
            <person name="Brown A."/>
            <person name="Chapman S.B."/>
            <person name="Chen Z."/>
            <person name="Dunbar C."/>
            <person name="Freedman E."/>
            <person name="Gearin G."/>
            <person name="Gellesch M."/>
            <person name="Goldberg J."/>
            <person name="Griggs A."/>
            <person name="Gujja S."/>
            <person name="Heiman D."/>
            <person name="Howarth C."/>
            <person name="Larson L."/>
            <person name="Lui A."/>
            <person name="MacDonald P.J.P."/>
            <person name="Montmayeur A."/>
            <person name="Murphy C."/>
            <person name="Neiman D."/>
            <person name="Pearson M."/>
            <person name="Priest M."/>
            <person name="Roberts A."/>
            <person name="Saif S."/>
            <person name="Shea T."/>
            <person name="Shenoy N."/>
            <person name="Sisk P."/>
            <person name="Stolte C."/>
            <person name="Sykes S."/>
            <person name="Wortman J."/>
            <person name="Nusbaum C."/>
            <person name="Birren B."/>
        </authorList>
    </citation>
    <scope>NUCLEOTIDE SEQUENCE [LARGE SCALE GENOMIC DNA]</scope>
    <source>
        <strain evidence="4 5">WAL-18680</strain>
    </source>
</reference>
<dbReference type="InterPro" id="IPR029787">
    <property type="entry name" value="Nucleotide_cyclase"/>
</dbReference>
<dbReference type="Proteomes" id="UP000005384">
    <property type="component" value="Unassembled WGS sequence"/>
</dbReference>
<feature type="domain" description="PAC" evidence="2">
    <location>
        <begin position="221"/>
        <end position="273"/>
    </location>
</feature>
<protein>
    <recommendedName>
        <fullName evidence="6">Diguanylate cyclase</fullName>
    </recommendedName>
</protein>
<feature type="domain" description="GGDEF" evidence="3">
    <location>
        <begin position="304"/>
        <end position="436"/>
    </location>
</feature>
<dbReference type="CDD" id="cd01949">
    <property type="entry name" value="GGDEF"/>
    <property type="match status" value="1"/>
</dbReference>
<dbReference type="SUPFAM" id="SSF55073">
    <property type="entry name" value="Nucleotide cyclase"/>
    <property type="match status" value="1"/>
</dbReference>
<dbReference type="Pfam" id="PF08447">
    <property type="entry name" value="PAS_3"/>
    <property type="match status" value="2"/>
</dbReference>
<sequence>MSKRKMSLRRGAGWRQRQMEVLNHNIPGGAHQFKNDDDFTFISMSDSFLSMVGYTREEVETLFHNHFMEMILPKDRDALREATRQQLQKGREIELEYRLVCKSGQPIWILEKGRLLDDGSGEESFFCLLIENTARKQEQEELRLSLERYQIIVDQATDIIFEWDIKKDTLFFSPNWLKKFGYEPICQQISENIPLSRNIHPSDMPAFVKIMEDTAAGVPYSETEFRIKAIGGRYIWCRIRATALFDSEHRAIRAVGVITDISNEKRQVQVLLDMAQRDALTGLYNKATINLLVERCMEDEEPDGMQALFILDVDYFKAVNDNYGHLAGDSLLSDVAETIRKNIRHGDLAGRIGGDEFLIYLPHVSSRKAAMEKAEKLTAAISMLSPEIGAPPISCSVGVAVFSYGELTYQEFYKCADCALYARKKCGRGGVTLYTTDMGVENFGNAGKIEMRTVVDSDEHSVVDIRLPQYTFRMLYSAGDLESSINQLLEIIGRSYDVSRAYIFESSEDGRYCSNTFEWCADGVESQMESLQNLSYEEELGDYQKNFDENGIFYCSDISETHPDVRAVLEPQGICSMLQCAMLDEGEFVGYVGFDECRENRVWSPKQIRSFKLTADVFSIFTIKLRLKQKSKK</sequence>
<dbReference type="PANTHER" id="PTHR44757:SF2">
    <property type="entry name" value="BIOFILM ARCHITECTURE MAINTENANCE PROTEIN MBAA"/>
    <property type="match status" value="1"/>
</dbReference>
<evidence type="ECO:0000259" key="1">
    <source>
        <dbReference type="PROSITE" id="PS50112"/>
    </source>
</evidence>
<dbReference type="NCBIfam" id="TIGR00229">
    <property type="entry name" value="sensory_box"/>
    <property type="match status" value="2"/>
</dbReference>
<dbReference type="Gene3D" id="3.30.70.270">
    <property type="match status" value="1"/>
</dbReference>
<dbReference type="InterPro" id="IPR001610">
    <property type="entry name" value="PAC"/>
</dbReference>
<dbReference type="HOGENOM" id="CLU_008071_0_0_9"/>
<evidence type="ECO:0000313" key="4">
    <source>
        <dbReference type="EMBL" id="EHI58049.1"/>
    </source>
</evidence>
<dbReference type="Pfam" id="PF01590">
    <property type="entry name" value="GAF"/>
    <property type="match status" value="1"/>
</dbReference>
<dbReference type="EMBL" id="ADLN01000109">
    <property type="protein sequence ID" value="EHI58049.1"/>
    <property type="molecule type" value="Genomic_DNA"/>
</dbReference>
<dbReference type="RefSeq" id="WP_006781962.1">
    <property type="nucleotide sequence ID" value="NZ_CP040506.1"/>
</dbReference>
<dbReference type="PROSITE" id="PS50113">
    <property type="entry name" value="PAC"/>
    <property type="match status" value="2"/>
</dbReference>
<evidence type="ECO:0008006" key="6">
    <source>
        <dbReference type="Google" id="ProtNLM"/>
    </source>
</evidence>
<dbReference type="PROSITE" id="PS50887">
    <property type="entry name" value="GGDEF"/>
    <property type="match status" value="1"/>
</dbReference>
<dbReference type="Pfam" id="PF00990">
    <property type="entry name" value="GGDEF"/>
    <property type="match status" value="1"/>
</dbReference>
<dbReference type="InterPro" id="IPR035965">
    <property type="entry name" value="PAS-like_dom_sf"/>
</dbReference>
<dbReference type="InterPro" id="IPR003018">
    <property type="entry name" value="GAF"/>
</dbReference>
<feature type="domain" description="PAC" evidence="2">
    <location>
        <begin position="93"/>
        <end position="144"/>
    </location>
</feature>
<dbReference type="InterPro" id="IPR000014">
    <property type="entry name" value="PAS"/>
</dbReference>
<evidence type="ECO:0000313" key="5">
    <source>
        <dbReference type="Proteomes" id="UP000005384"/>
    </source>
</evidence>
<dbReference type="SUPFAM" id="SSF55785">
    <property type="entry name" value="PYP-like sensor domain (PAS domain)"/>
    <property type="match status" value="2"/>
</dbReference>
<dbReference type="PANTHER" id="PTHR44757">
    <property type="entry name" value="DIGUANYLATE CYCLASE DGCP"/>
    <property type="match status" value="1"/>
</dbReference>
<dbReference type="InterPro" id="IPR013655">
    <property type="entry name" value="PAS_fold_3"/>
</dbReference>
<organism evidence="4 5">
    <name type="scientific">Hungatella hathewayi WAL-18680</name>
    <dbReference type="NCBI Taxonomy" id="742737"/>
    <lineage>
        <taxon>Bacteria</taxon>
        <taxon>Bacillati</taxon>
        <taxon>Bacillota</taxon>
        <taxon>Clostridia</taxon>
        <taxon>Lachnospirales</taxon>
        <taxon>Lachnospiraceae</taxon>
        <taxon>Hungatella</taxon>
    </lineage>
</organism>
<proteinExistence type="predicted"/>
<dbReference type="PROSITE" id="PS50112">
    <property type="entry name" value="PAS"/>
    <property type="match status" value="1"/>
</dbReference>
<dbReference type="InterPro" id="IPR000160">
    <property type="entry name" value="GGDEF_dom"/>
</dbReference>
<comment type="caution">
    <text evidence="4">The sequence shown here is derived from an EMBL/GenBank/DDBJ whole genome shotgun (WGS) entry which is preliminary data.</text>
</comment>
<dbReference type="Gene3D" id="3.30.450.40">
    <property type="match status" value="1"/>
</dbReference>
<dbReference type="NCBIfam" id="TIGR00254">
    <property type="entry name" value="GGDEF"/>
    <property type="match status" value="1"/>
</dbReference>
<dbReference type="InterPro" id="IPR052155">
    <property type="entry name" value="Biofilm_reg_signaling"/>
</dbReference>
<dbReference type="SMART" id="SM00091">
    <property type="entry name" value="PAS"/>
    <property type="match status" value="2"/>
</dbReference>
<gene>
    <name evidence="4" type="ORF">HMPREF9473_03971</name>
</gene>
<keyword evidence="5" id="KW-1185">Reference proteome</keyword>
<dbReference type="InterPro" id="IPR029016">
    <property type="entry name" value="GAF-like_dom_sf"/>
</dbReference>
<name>G5IKE3_9FIRM</name>
<dbReference type="SMART" id="SM00086">
    <property type="entry name" value="PAC"/>
    <property type="match status" value="2"/>
</dbReference>
<dbReference type="AlphaFoldDB" id="G5IKE3"/>